<protein>
    <recommendedName>
        <fullName evidence="1">DUF1540 domain-containing protein</fullName>
    </recommendedName>
</protein>
<proteinExistence type="predicted"/>
<evidence type="ECO:0000259" key="1">
    <source>
        <dbReference type="Pfam" id="PF07561"/>
    </source>
</evidence>
<evidence type="ECO:0000313" key="3">
    <source>
        <dbReference type="Proteomes" id="UP000238164"/>
    </source>
</evidence>
<feature type="domain" description="DUF1540" evidence="1">
    <location>
        <begin position="10"/>
        <end position="40"/>
    </location>
</feature>
<reference evidence="2 3" key="1">
    <citation type="submission" date="2018-02" db="EMBL/GenBank/DDBJ databases">
        <authorList>
            <person name="Cohen D.B."/>
            <person name="Kent A.D."/>
        </authorList>
    </citation>
    <scope>NUCLEOTIDE SEQUENCE [LARGE SCALE GENOMIC DNA]</scope>
    <source>
        <strain evidence="2">1</strain>
    </source>
</reference>
<dbReference type="Proteomes" id="UP000238164">
    <property type="component" value="Chromosome 1"/>
</dbReference>
<feature type="domain" description="DUF1540" evidence="1">
    <location>
        <begin position="59"/>
        <end position="80"/>
    </location>
</feature>
<sequence length="91" mass="8953">MSTASLVKSCGTTACAFNNGGCTAIAINVGGAEAASCTTFITLDARAGLASADGQVGACKRLECVHNTDLLCTAGEISVGDNADCLSYSVA</sequence>
<evidence type="ECO:0000313" key="2">
    <source>
        <dbReference type="EMBL" id="SPD87814.1"/>
    </source>
</evidence>
<gene>
    <name evidence="2" type="ORF">MPLG2_2784</name>
</gene>
<dbReference type="EMBL" id="LT985188">
    <property type="protein sequence ID" value="SPD87814.1"/>
    <property type="molecule type" value="Genomic_DNA"/>
</dbReference>
<dbReference type="InterPro" id="IPR011437">
    <property type="entry name" value="DUF1540"/>
</dbReference>
<dbReference type="AlphaFoldDB" id="A0A2N9JIB3"/>
<dbReference type="OrthoDB" id="3213529at2"/>
<accession>A0A2N9JIB3</accession>
<keyword evidence="3" id="KW-1185">Reference proteome</keyword>
<dbReference type="Pfam" id="PF07561">
    <property type="entry name" value="DUF1540"/>
    <property type="match status" value="2"/>
</dbReference>
<organism evidence="2 3">
    <name type="scientific">Micropruina glycogenica</name>
    <dbReference type="NCBI Taxonomy" id="75385"/>
    <lineage>
        <taxon>Bacteria</taxon>
        <taxon>Bacillati</taxon>
        <taxon>Actinomycetota</taxon>
        <taxon>Actinomycetes</taxon>
        <taxon>Propionibacteriales</taxon>
        <taxon>Nocardioidaceae</taxon>
        <taxon>Micropruina</taxon>
    </lineage>
</organism>
<dbReference type="KEGG" id="mgg:MPLG2_2784"/>
<name>A0A2N9JIB3_9ACTN</name>
<dbReference type="RefSeq" id="WP_105186471.1">
    <property type="nucleotide sequence ID" value="NZ_BAAAGO010000029.1"/>
</dbReference>